<dbReference type="InterPro" id="IPR036416">
    <property type="entry name" value="Pept_tRNA_hydro_sf"/>
</dbReference>
<dbReference type="HAMAP" id="MF_00083">
    <property type="entry name" value="Pept_tRNA_hydro_bact"/>
    <property type="match status" value="1"/>
</dbReference>
<evidence type="ECO:0000256" key="6">
    <source>
        <dbReference type="ARBA" id="ARBA00050038"/>
    </source>
</evidence>
<name>A0A139SJM5_9BACT</name>
<accession>A0A139SJM5</accession>
<dbReference type="PANTHER" id="PTHR17224">
    <property type="entry name" value="PEPTIDYL-TRNA HYDROLASE"/>
    <property type="match status" value="1"/>
</dbReference>
<feature type="binding site" evidence="7">
    <location>
        <position position="68"/>
    </location>
    <ligand>
        <name>tRNA</name>
        <dbReference type="ChEBI" id="CHEBI:17843"/>
    </ligand>
</feature>
<comment type="subunit">
    <text evidence="7">Monomer.</text>
</comment>
<dbReference type="EC" id="3.1.1.29" evidence="1 7"/>
<protein>
    <recommendedName>
        <fullName evidence="6 7">Peptidyl-tRNA hydrolase</fullName>
        <shortName evidence="7">Pth</shortName>
        <ecNumber evidence="1 7">3.1.1.29</ecNumber>
    </recommendedName>
</protein>
<comment type="function">
    <text evidence="7">Catalyzes the release of premature peptidyl moieties from peptidyl-tRNA molecules trapped in stalled 50S ribosomal subunits, and thus maintains levels of free tRNAs and 50S ribosomes.</text>
</comment>
<dbReference type="EMBL" id="LSZP01000051">
    <property type="protein sequence ID" value="KXU34700.1"/>
    <property type="molecule type" value="Genomic_DNA"/>
</dbReference>
<dbReference type="STRING" id="1548208.AXK12_07075"/>
<comment type="similarity">
    <text evidence="5 7 9">Belongs to the PTH family.</text>
</comment>
<keyword evidence="4 7" id="KW-0694">RNA-binding</keyword>
<dbReference type="Pfam" id="PF01195">
    <property type="entry name" value="Pept_tRNA_hydro"/>
    <property type="match status" value="1"/>
</dbReference>
<feature type="active site" description="Proton acceptor" evidence="7">
    <location>
        <position position="21"/>
    </location>
</feature>
<sequence>MPLSLVAGLGNPGRQYQDTRHNLGWVLVDAFAREKGLTWAYHSRFEAELASWQAADGRTVYFAKPLTYMNESGRAVAALARYYRLAPEQVAIVYDEYTIDLGRVKVSASGSAGGHNGIASVLQHLGAGFVRYRLGIGPKTTPQMDLKDFVLGKFSASQHSLLSDSLPHFLKGLDLLLNSGIEAAMNQLNRKDTTTTPPYDTDKA</sequence>
<dbReference type="Gene3D" id="3.40.50.1470">
    <property type="entry name" value="Peptidyl-tRNA hydrolase"/>
    <property type="match status" value="1"/>
</dbReference>
<evidence type="ECO:0000256" key="3">
    <source>
        <dbReference type="ARBA" id="ARBA00022801"/>
    </source>
</evidence>
<comment type="caution">
    <text evidence="10">The sequence shown here is derived from an EMBL/GenBank/DDBJ whole genome shotgun (WGS) entry which is preliminary data.</text>
</comment>
<feature type="site" description="Discriminates between blocked and unblocked aminoacyl-tRNA" evidence="7">
    <location>
        <position position="11"/>
    </location>
</feature>
<dbReference type="FunFam" id="3.40.50.1470:FF:000001">
    <property type="entry name" value="Peptidyl-tRNA hydrolase"/>
    <property type="match status" value="1"/>
</dbReference>
<dbReference type="CDD" id="cd00462">
    <property type="entry name" value="PTH"/>
    <property type="match status" value="1"/>
</dbReference>
<evidence type="ECO:0000256" key="7">
    <source>
        <dbReference type="HAMAP-Rule" id="MF_00083"/>
    </source>
</evidence>
<reference evidence="10 11" key="1">
    <citation type="submission" date="2016-02" db="EMBL/GenBank/DDBJ databases">
        <authorList>
            <person name="Wen L."/>
            <person name="He K."/>
            <person name="Yang H."/>
        </authorList>
    </citation>
    <scope>NUCLEOTIDE SEQUENCE [LARGE SCALE GENOMIC DNA]</scope>
    <source>
        <strain evidence="10 11">CV41</strain>
    </source>
</reference>
<organism evidence="10 11">
    <name type="scientific">Cephaloticoccus capnophilus</name>
    <dbReference type="NCBI Taxonomy" id="1548208"/>
    <lineage>
        <taxon>Bacteria</taxon>
        <taxon>Pseudomonadati</taxon>
        <taxon>Verrucomicrobiota</taxon>
        <taxon>Opitutia</taxon>
        <taxon>Opitutales</taxon>
        <taxon>Opitutaceae</taxon>
        <taxon>Cephaloticoccus</taxon>
    </lineage>
</organism>
<comment type="function">
    <text evidence="7">Hydrolyzes ribosome-free peptidyl-tRNAs (with 1 or more amino acids incorporated), which drop off the ribosome during protein synthesis, or as a result of ribosome stalling.</text>
</comment>
<evidence type="ECO:0000256" key="2">
    <source>
        <dbReference type="ARBA" id="ARBA00022555"/>
    </source>
</evidence>
<proteinExistence type="inferred from homology"/>
<dbReference type="SUPFAM" id="SSF53178">
    <property type="entry name" value="Peptidyl-tRNA hydrolase-like"/>
    <property type="match status" value="1"/>
</dbReference>
<keyword evidence="11" id="KW-1185">Reference proteome</keyword>
<keyword evidence="3 7" id="KW-0378">Hydrolase</keyword>
<evidence type="ECO:0000256" key="4">
    <source>
        <dbReference type="ARBA" id="ARBA00022884"/>
    </source>
</evidence>
<dbReference type="GO" id="GO:0072344">
    <property type="term" value="P:rescue of stalled ribosome"/>
    <property type="evidence" value="ECO:0007669"/>
    <property type="project" value="UniProtKB-UniRule"/>
</dbReference>
<dbReference type="InterPro" id="IPR018171">
    <property type="entry name" value="Pept_tRNA_hydro_CS"/>
</dbReference>
<dbReference type="GO" id="GO:0004045">
    <property type="term" value="F:peptidyl-tRNA hydrolase activity"/>
    <property type="evidence" value="ECO:0007669"/>
    <property type="project" value="UniProtKB-UniRule"/>
</dbReference>
<feature type="binding site" evidence="7">
    <location>
        <position position="116"/>
    </location>
    <ligand>
        <name>tRNA</name>
        <dbReference type="ChEBI" id="CHEBI:17843"/>
    </ligand>
</feature>
<evidence type="ECO:0000256" key="9">
    <source>
        <dbReference type="RuleBase" id="RU004320"/>
    </source>
</evidence>
<dbReference type="GO" id="GO:0006515">
    <property type="term" value="P:protein quality control for misfolded or incompletely synthesized proteins"/>
    <property type="evidence" value="ECO:0007669"/>
    <property type="project" value="UniProtKB-UniRule"/>
</dbReference>
<feature type="binding site" evidence="7">
    <location>
        <position position="70"/>
    </location>
    <ligand>
        <name>tRNA</name>
        <dbReference type="ChEBI" id="CHEBI:17843"/>
    </ligand>
</feature>
<feature type="site" description="Stabilizes the basic form of H active site to accept a proton" evidence="7">
    <location>
        <position position="95"/>
    </location>
</feature>
<dbReference type="NCBIfam" id="TIGR00447">
    <property type="entry name" value="pth"/>
    <property type="match status" value="1"/>
</dbReference>
<evidence type="ECO:0000256" key="5">
    <source>
        <dbReference type="ARBA" id="ARBA00038063"/>
    </source>
</evidence>
<dbReference type="AlphaFoldDB" id="A0A139SJM5"/>
<evidence type="ECO:0000313" key="10">
    <source>
        <dbReference type="EMBL" id="KXU34700.1"/>
    </source>
</evidence>
<dbReference type="GO" id="GO:0005737">
    <property type="term" value="C:cytoplasm"/>
    <property type="evidence" value="ECO:0007669"/>
    <property type="project" value="UniProtKB-SubCell"/>
</dbReference>
<dbReference type="Proteomes" id="UP000071392">
    <property type="component" value="Unassembled WGS sequence"/>
</dbReference>
<dbReference type="InterPro" id="IPR001328">
    <property type="entry name" value="Pept_tRNA_hydro"/>
</dbReference>
<gene>
    <name evidence="7" type="primary">pth</name>
    <name evidence="10" type="ORF">AXK12_07075</name>
</gene>
<dbReference type="PANTHER" id="PTHR17224:SF1">
    <property type="entry name" value="PEPTIDYL-TRNA HYDROLASE"/>
    <property type="match status" value="1"/>
</dbReference>
<evidence type="ECO:0000256" key="1">
    <source>
        <dbReference type="ARBA" id="ARBA00013260"/>
    </source>
</evidence>
<comment type="subcellular location">
    <subcellularLocation>
        <location evidence="7">Cytoplasm</location>
    </subcellularLocation>
</comment>
<dbReference type="PROSITE" id="PS01195">
    <property type="entry name" value="PEPT_TRNA_HYDROL_1"/>
    <property type="match status" value="1"/>
</dbReference>
<keyword evidence="7" id="KW-0963">Cytoplasm</keyword>
<evidence type="ECO:0000313" key="11">
    <source>
        <dbReference type="Proteomes" id="UP000071392"/>
    </source>
</evidence>
<dbReference type="OrthoDB" id="9800507at2"/>
<dbReference type="GO" id="GO:0000049">
    <property type="term" value="F:tRNA binding"/>
    <property type="evidence" value="ECO:0007669"/>
    <property type="project" value="UniProtKB-UniRule"/>
</dbReference>
<comment type="catalytic activity">
    <reaction evidence="7 8">
        <text>an N-acyl-L-alpha-aminoacyl-tRNA + H2O = an N-acyl-L-amino acid + a tRNA + H(+)</text>
        <dbReference type="Rhea" id="RHEA:54448"/>
        <dbReference type="Rhea" id="RHEA-COMP:10123"/>
        <dbReference type="Rhea" id="RHEA-COMP:13883"/>
        <dbReference type="ChEBI" id="CHEBI:15377"/>
        <dbReference type="ChEBI" id="CHEBI:15378"/>
        <dbReference type="ChEBI" id="CHEBI:59874"/>
        <dbReference type="ChEBI" id="CHEBI:78442"/>
        <dbReference type="ChEBI" id="CHEBI:138191"/>
        <dbReference type="EC" id="3.1.1.29"/>
    </reaction>
</comment>
<evidence type="ECO:0000256" key="8">
    <source>
        <dbReference type="RuleBase" id="RU000673"/>
    </source>
</evidence>
<keyword evidence="2 7" id="KW-0820">tRNA-binding</keyword>
<feature type="binding site" evidence="7">
    <location>
        <position position="16"/>
    </location>
    <ligand>
        <name>tRNA</name>
        <dbReference type="ChEBI" id="CHEBI:17843"/>
    </ligand>
</feature>